<gene>
    <name evidence="1" type="ORF">OSB04_014881</name>
</gene>
<accession>A0AA38WJK6</accession>
<comment type="caution">
    <text evidence="1">The sequence shown here is derived from an EMBL/GenBank/DDBJ whole genome shotgun (WGS) entry which is preliminary data.</text>
</comment>
<dbReference type="AlphaFoldDB" id="A0AA38WJK6"/>
<evidence type="ECO:0000313" key="2">
    <source>
        <dbReference type="Proteomes" id="UP001172457"/>
    </source>
</evidence>
<dbReference type="EMBL" id="JARYMX010000004">
    <property type="protein sequence ID" value="KAJ9550836.1"/>
    <property type="molecule type" value="Genomic_DNA"/>
</dbReference>
<sequence>MAATIANQDKISLKVLVDKEKNKVIFAEADNNFVDALFSFMALPLGTIVRILGKSPDQRLNPIVSLQNLHKSLVELPECYLSAEEGKFMMLNPRTKLHECCRNLKLKIDDTEPTKYFICENEGCKASGSYFSNCSLARCYCCGKEMTREIKYQSILDFRIERFRYHGGGVLLPNLKTFIVTDDLFVMPNTLDLGLELLGDLGFTGTSHVEERTIDIGREQMIILLRAALVLKYPLTYMVFNIIHPIGTPAQHLTCNEEDKNSKTIKLKLTLQKSTSKFLFAEAGEDFVDFLFGFLEIPLGTLIGESMKDNTSLESLENLFDSISNMRYKEGCARWYYVKPMLIEPELVWKCVFENQIFPSRSSEIFTDITYYPPVLGDTTIRSENVSDESDHSSYKQTFKDPRVEGNFVKAGTKFMVTDDLTVTPLSTISAIAIMNKAKVPLKDLEYHVVTIGIEEGLNILNASLKSRSTLTDVLLGPIIEKKKRGAWRGKGRGGGGGGGGIFKVCKAIQDMYVRTMTYVRTLAGESFYFPVEIGLHQAFRLDLHRDPGECPWCMLFADNTMLVEANERLDQWRVALETQGTMRNFGLQVRNMEGQTWTQLSGYKEEKRGKKEKWHEN</sequence>
<dbReference type="PANTHER" id="PTHR33103:SF27">
    <property type="entry name" value="OS04G0594700 PROTEIN"/>
    <property type="match status" value="1"/>
</dbReference>
<reference evidence="1" key="1">
    <citation type="submission" date="2023-03" db="EMBL/GenBank/DDBJ databases">
        <title>Chromosome-scale reference genome and RAD-based genetic map of yellow starthistle (Centaurea solstitialis) reveal putative structural variation and QTLs associated with invader traits.</title>
        <authorList>
            <person name="Reatini B."/>
            <person name="Cang F.A."/>
            <person name="Jiang Q."/>
            <person name="Mckibben M.T.W."/>
            <person name="Barker M.S."/>
            <person name="Rieseberg L.H."/>
            <person name="Dlugosch K.M."/>
        </authorList>
    </citation>
    <scope>NUCLEOTIDE SEQUENCE</scope>
    <source>
        <strain evidence="1">CAN-66</strain>
        <tissue evidence="1">Leaf</tissue>
    </source>
</reference>
<protein>
    <submittedName>
        <fullName evidence="1">Uncharacterized protein</fullName>
    </submittedName>
</protein>
<name>A0AA38WJK6_9ASTR</name>
<organism evidence="1 2">
    <name type="scientific">Centaurea solstitialis</name>
    <name type="common">yellow star-thistle</name>
    <dbReference type="NCBI Taxonomy" id="347529"/>
    <lineage>
        <taxon>Eukaryota</taxon>
        <taxon>Viridiplantae</taxon>
        <taxon>Streptophyta</taxon>
        <taxon>Embryophyta</taxon>
        <taxon>Tracheophyta</taxon>
        <taxon>Spermatophyta</taxon>
        <taxon>Magnoliopsida</taxon>
        <taxon>eudicotyledons</taxon>
        <taxon>Gunneridae</taxon>
        <taxon>Pentapetalae</taxon>
        <taxon>asterids</taxon>
        <taxon>campanulids</taxon>
        <taxon>Asterales</taxon>
        <taxon>Asteraceae</taxon>
        <taxon>Carduoideae</taxon>
        <taxon>Cardueae</taxon>
        <taxon>Centaureinae</taxon>
        <taxon>Centaurea</taxon>
    </lineage>
</organism>
<proteinExistence type="predicted"/>
<evidence type="ECO:0000313" key="1">
    <source>
        <dbReference type="EMBL" id="KAJ9550836.1"/>
    </source>
</evidence>
<dbReference type="Pfam" id="PF05056">
    <property type="entry name" value="DUF674"/>
    <property type="match status" value="1"/>
</dbReference>
<dbReference type="PANTHER" id="PTHR33103">
    <property type="entry name" value="OS01G0153900 PROTEIN"/>
    <property type="match status" value="1"/>
</dbReference>
<dbReference type="InterPro" id="IPR007750">
    <property type="entry name" value="DUF674"/>
</dbReference>
<dbReference type="Proteomes" id="UP001172457">
    <property type="component" value="Chromosome 4"/>
</dbReference>
<keyword evidence="2" id="KW-1185">Reference proteome</keyword>